<organism evidence="1">
    <name type="scientific">Paenibacillus sp. SYP-B3998</name>
    <dbReference type="NCBI Taxonomy" id="2678564"/>
    <lineage>
        <taxon>Bacteria</taxon>
        <taxon>Bacillati</taxon>
        <taxon>Bacillota</taxon>
        <taxon>Bacilli</taxon>
        <taxon>Bacillales</taxon>
        <taxon>Paenibacillaceae</taxon>
        <taxon>Paenibacillus</taxon>
    </lineage>
</organism>
<sequence>MMTVRFAKSKLENEEGMNHLWIQIASIGEVEDARIQIVLPVGIHRMPNLTLLPEAPTGEILLKDLTSATDLFIEILTRGPVPCGQTELVFALSCKDKQGNGSRIEQVIPLTIADEDGMDNVLLDDEVVKRIKQLQQPIEGCTHNQRIDYVPRQIVKIDSNLCSDLEKKYRIDGLAH</sequence>
<dbReference type="AlphaFoldDB" id="A0A6G3ZS27"/>
<dbReference type="RefSeq" id="WP_163940999.1">
    <property type="nucleotide sequence ID" value="NZ_JAAIKC010000001.1"/>
</dbReference>
<accession>A0A6G3ZS27</accession>
<protein>
    <submittedName>
        <fullName evidence="1">Uncharacterized protein</fullName>
    </submittedName>
</protein>
<comment type="caution">
    <text evidence="1">The sequence shown here is derived from an EMBL/GenBank/DDBJ whole genome shotgun (WGS) entry which is preliminary data.</text>
</comment>
<reference evidence="1" key="1">
    <citation type="submission" date="2020-02" db="EMBL/GenBank/DDBJ databases">
        <authorList>
            <person name="Shen X.-R."/>
            <person name="Zhang Y.-X."/>
        </authorList>
    </citation>
    <scope>NUCLEOTIDE SEQUENCE</scope>
    <source>
        <strain evidence="1">SYP-B3998</strain>
    </source>
</reference>
<evidence type="ECO:0000313" key="1">
    <source>
        <dbReference type="EMBL" id="NEW05016.1"/>
    </source>
</evidence>
<dbReference type="EMBL" id="JAAIKC010000001">
    <property type="protein sequence ID" value="NEW05016.1"/>
    <property type="molecule type" value="Genomic_DNA"/>
</dbReference>
<proteinExistence type="predicted"/>
<name>A0A6G3ZS27_9BACL</name>
<gene>
    <name evidence="1" type="ORF">GK047_03150</name>
</gene>